<keyword evidence="5" id="KW-0238">DNA-binding</keyword>
<protein>
    <submittedName>
        <fullName evidence="9">Fe2+/Zn2+ uptake regulation protein</fullName>
    </submittedName>
</protein>
<keyword evidence="7" id="KW-0479">Metal-binding</keyword>
<comment type="similarity">
    <text evidence="1">Belongs to the Fur family.</text>
</comment>
<feature type="binding site" evidence="7">
    <location>
        <position position="135"/>
    </location>
    <ligand>
        <name>Zn(2+)</name>
        <dbReference type="ChEBI" id="CHEBI:29105"/>
    </ligand>
</feature>
<dbReference type="RefSeq" id="WP_014255726.1">
    <property type="nucleotide sequence ID" value="NC_016627.1"/>
</dbReference>
<feature type="binding site" evidence="8">
    <location>
        <position position="110"/>
    </location>
    <ligand>
        <name>Fe cation</name>
        <dbReference type="ChEBI" id="CHEBI:24875"/>
    </ligand>
</feature>
<comment type="cofactor">
    <cofactor evidence="8">
        <name>Mn(2+)</name>
        <dbReference type="ChEBI" id="CHEBI:29035"/>
    </cofactor>
    <cofactor evidence="8">
        <name>Fe(2+)</name>
        <dbReference type="ChEBI" id="CHEBI:29033"/>
    </cofactor>
    <text evidence="8">Binds 1 Mn(2+) or Fe(2+) ion per subunit.</text>
</comment>
<dbReference type="InterPro" id="IPR036388">
    <property type="entry name" value="WH-like_DNA-bd_sf"/>
</dbReference>
<dbReference type="PANTHER" id="PTHR33202">
    <property type="entry name" value="ZINC UPTAKE REGULATION PROTEIN"/>
    <property type="match status" value="1"/>
</dbReference>
<dbReference type="CDD" id="cd07153">
    <property type="entry name" value="Fur_like"/>
    <property type="match status" value="1"/>
</dbReference>
<dbReference type="EMBL" id="CP003065">
    <property type="protein sequence ID" value="AEV69162.1"/>
    <property type="molecule type" value="Genomic_DNA"/>
</dbReference>
<dbReference type="Pfam" id="PF01475">
    <property type="entry name" value="FUR"/>
    <property type="match status" value="1"/>
</dbReference>
<keyword evidence="4" id="KW-0805">Transcription regulation</keyword>
<dbReference type="GO" id="GO:0008270">
    <property type="term" value="F:zinc ion binding"/>
    <property type="evidence" value="ECO:0007669"/>
    <property type="project" value="TreeGrafter"/>
</dbReference>
<dbReference type="AlphaFoldDB" id="G8M1E7"/>
<dbReference type="GO" id="GO:0003700">
    <property type="term" value="F:DNA-binding transcription factor activity"/>
    <property type="evidence" value="ECO:0007669"/>
    <property type="project" value="InterPro"/>
</dbReference>
<evidence type="ECO:0000256" key="6">
    <source>
        <dbReference type="ARBA" id="ARBA00023163"/>
    </source>
</evidence>
<reference evidence="9 10" key="2">
    <citation type="journal article" date="2012" name="Stand. Genomic Sci.">
        <title>Complete Genome Sequence of Clostridium clariflavum DSM 19732.</title>
        <authorList>
            <person name="Izquierdo J.A."/>
            <person name="Goodwin L."/>
            <person name="Davenport K.W."/>
            <person name="Teshima H."/>
            <person name="Bruce D."/>
            <person name="Detter C."/>
            <person name="Tapia R."/>
            <person name="Han S."/>
            <person name="Land M."/>
            <person name="Hauser L."/>
            <person name="Jeffries C.D."/>
            <person name="Han J."/>
            <person name="Pitluck S."/>
            <person name="Nolan M."/>
            <person name="Chen A."/>
            <person name="Huntemann M."/>
            <person name="Mavromatis K."/>
            <person name="Mikhailova N."/>
            <person name="Liolios K."/>
            <person name="Woyke T."/>
            <person name="Lynd L.R."/>
        </authorList>
    </citation>
    <scope>NUCLEOTIDE SEQUENCE [LARGE SCALE GENOMIC DNA]</scope>
    <source>
        <strain evidence="10">DSM 19732 / NBRC 101661 / EBR45</strain>
    </source>
</reference>
<feature type="binding site" evidence="7">
    <location>
        <position position="98"/>
    </location>
    <ligand>
        <name>Zn(2+)</name>
        <dbReference type="ChEBI" id="CHEBI:29105"/>
    </ligand>
</feature>
<dbReference type="InterPro" id="IPR036390">
    <property type="entry name" value="WH_DNA-bd_sf"/>
</dbReference>
<dbReference type="GO" id="GO:1900376">
    <property type="term" value="P:regulation of secondary metabolite biosynthetic process"/>
    <property type="evidence" value="ECO:0007669"/>
    <property type="project" value="TreeGrafter"/>
</dbReference>
<dbReference type="InterPro" id="IPR043135">
    <property type="entry name" value="Fur_C"/>
</dbReference>
<evidence type="ECO:0000313" key="9">
    <source>
        <dbReference type="EMBL" id="AEV69162.1"/>
    </source>
</evidence>
<dbReference type="Gene3D" id="3.30.1490.190">
    <property type="match status" value="1"/>
</dbReference>
<feature type="binding site" evidence="7">
    <location>
        <position position="138"/>
    </location>
    <ligand>
        <name>Zn(2+)</name>
        <dbReference type="ChEBI" id="CHEBI:29105"/>
    </ligand>
</feature>
<dbReference type="STRING" id="720554.Clocl_2594"/>
<keyword evidence="6" id="KW-0804">Transcription</keyword>
<dbReference type="KEGG" id="ccl:Clocl_2594"/>
<evidence type="ECO:0000256" key="8">
    <source>
        <dbReference type="PIRSR" id="PIRSR602481-2"/>
    </source>
</evidence>
<reference evidence="10" key="1">
    <citation type="submission" date="2011-12" db="EMBL/GenBank/DDBJ databases">
        <title>Complete sequence of Clostridium clariflavum DSM 19732.</title>
        <authorList>
            <consortium name="US DOE Joint Genome Institute"/>
            <person name="Lucas S."/>
            <person name="Han J."/>
            <person name="Lapidus A."/>
            <person name="Cheng J.-F."/>
            <person name="Goodwin L."/>
            <person name="Pitluck S."/>
            <person name="Peters L."/>
            <person name="Teshima H."/>
            <person name="Detter J.C."/>
            <person name="Han C."/>
            <person name="Tapia R."/>
            <person name="Land M."/>
            <person name="Hauser L."/>
            <person name="Kyrpides N."/>
            <person name="Ivanova N."/>
            <person name="Pagani I."/>
            <person name="Kitzmiller T."/>
            <person name="Lynd L."/>
            <person name="Izquierdo J."/>
            <person name="Woyke T."/>
        </authorList>
    </citation>
    <scope>NUCLEOTIDE SEQUENCE [LARGE SCALE GENOMIC DNA]</scope>
    <source>
        <strain evidence="10">DSM 19732 / NBRC 101661 / EBR45</strain>
    </source>
</reference>
<dbReference type="SUPFAM" id="SSF46785">
    <property type="entry name" value="Winged helix' DNA-binding domain"/>
    <property type="match status" value="1"/>
</dbReference>
<dbReference type="HOGENOM" id="CLU_096072_5_1_9"/>
<feature type="binding site" evidence="8">
    <location>
        <position position="127"/>
    </location>
    <ligand>
        <name>Fe cation</name>
        <dbReference type="ChEBI" id="CHEBI:24875"/>
    </ligand>
</feature>
<dbReference type="Proteomes" id="UP000005435">
    <property type="component" value="Chromosome"/>
</dbReference>
<feature type="binding site" evidence="7">
    <location>
        <position position="95"/>
    </location>
    <ligand>
        <name>Zn(2+)</name>
        <dbReference type="ChEBI" id="CHEBI:29105"/>
    </ligand>
</feature>
<evidence type="ECO:0000256" key="5">
    <source>
        <dbReference type="ARBA" id="ARBA00023125"/>
    </source>
</evidence>
<organism evidence="9 10">
    <name type="scientific">Acetivibrio clariflavus (strain DSM 19732 / NBRC 101661 / EBR45)</name>
    <name type="common">Clostridium clariflavum</name>
    <dbReference type="NCBI Taxonomy" id="720554"/>
    <lineage>
        <taxon>Bacteria</taxon>
        <taxon>Bacillati</taxon>
        <taxon>Bacillota</taxon>
        <taxon>Clostridia</taxon>
        <taxon>Eubacteriales</taxon>
        <taxon>Oscillospiraceae</taxon>
        <taxon>Acetivibrio</taxon>
    </lineage>
</organism>
<dbReference type="GO" id="GO:0045892">
    <property type="term" value="P:negative regulation of DNA-templated transcription"/>
    <property type="evidence" value="ECO:0007669"/>
    <property type="project" value="TreeGrafter"/>
</dbReference>
<name>G8M1E7_ACECE</name>
<evidence type="ECO:0000256" key="2">
    <source>
        <dbReference type="ARBA" id="ARBA00022491"/>
    </source>
</evidence>
<dbReference type="Gene3D" id="1.10.10.10">
    <property type="entry name" value="Winged helix-like DNA-binding domain superfamily/Winged helix DNA-binding domain"/>
    <property type="match status" value="1"/>
</dbReference>
<gene>
    <name evidence="9" type="ordered locus">Clocl_2594</name>
</gene>
<feature type="binding site" evidence="8">
    <location>
        <position position="89"/>
    </location>
    <ligand>
        <name>Fe cation</name>
        <dbReference type="ChEBI" id="CHEBI:24875"/>
    </ligand>
</feature>
<evidence type="ECO:0000256" key="3">
    <source>
        <dbReference type="ARBA" id="ARBA00022833"/>
    </source>
</evidence>
<dbReference type="OrthoDB" id="8659436at2"/>
<keyword evidence="8" id="KW-0408">Iron</keyword>
<comment type="cofactor">
    <cofactor evidence="7">
        <name>Zn(2+)</name>
        <dbReference type="ChEBI" id="CHEBI:29105"/>
    </cofactor>
    <text evidence="7">Binds 1 zinc ion per subunit.</text>
</comment>
<accession>G8M1E7</accession>
<dbReference type="InterPro" id="IPR002481">
    <property type="entry name" value="FUR"/>
</dbReference>
<dbReference type="PANTHER" id="PTHR33202:SF7">
    <property type="entry name" value="FERRIC UPTAKE REGULATION PROTEIN"/>
    <property type="match status" value="1"/>
</dbReference>
<keyword evidence="2" id="KW-0678">Repressor</keyword>
<dbReference type="eggNOG" id="COG0735">
    <property type="taxonomic scope" value="Bacteria"/>
</dbReference>
<proteinExistence type="inferred from homology"/>
<sequence>MENNPSYDTILSQIGCKNTKSRKIIIEVLTKTEVPLSAEEIFLNVKESGSSTNLSTVYRTLDLLESKGMLDKYIMSDGRARYKLALEGHKHHITCINCYKSIPINTCPIESLEKDLVNTTDFNITGHKLEVYGLCPKCRKGE</sequence>
<dbReference type="GO" id="GO:0000976">
    <property type="term" value="F:transcription cis-regulatory region binding"/>
    <property type="evidence" value="ECO:0007669"/>
    <property type="project" value="TreeGrafter"/>
</dbReference>
<evidence type="ECO:0000313" key="10">
    <source>
        <dbReference type="Proteomes" id="UP000005435"/>
    </source>
</evidence>
<evidence type="ECO:0000256" key="4">
    <source>
        <dbReference type="ARBA" id="ARBA00023015"/>
    </source>
</evidence>
<keyword evidence="10" id="KW-1185">Reference proteome</keyword>
<keyword evidence="3 7" id="KW-0862">Zinc</keyword>
<evidence type="ECO:0000256" key="7">
    <source>
        <dbReference type="PIRSR" id="PIRSR602481-1"/>
    </source>
</evidence>
<evidence type="ECO:0000256" key="1">
    <source>
        <dbReference type="ARBA" id="ARBA00007957"/>
    </source>
</evidence>